<dbReference type="eggNOG" id="KOG1050">
    <property type="taxonomic scope" value="Eukaryota"/>
</dbReference>
<feature type="non-terminal residue" evidence="6">
    <location>
        <position position="1"/>
    </location>
</feature>
<dbReference type="EC" id="3.1.3.12" evidence="5"/>
<gene>
    <name evidence="6" type="ORF">AURANDRAFT_19820</name>
</gene>
<dbReference type="Proteomes" id="UP000002729">
    <property type="component" value="Unassembled WGS sequence"/>
</dbReference>
<dbReference type="InterPro" id="IPR003337">
    <property type="entry name" value="Trehalose_PPase"/>
</dbReference>
<evidence type="ECO:0000256" key="4">
    <source>
        <dbReference type="ARBA" id="ARBA00022801"/>
    </source>
</evidence>
<comment type="cofactor">
    <cofactor evidence="5">
        <name>a divalent metal cation</name>
        <dbReference type="ChEBI" id="CHEBI:60240"/>
    </cofactor>
</comment>
<reference evidence="6 7" key="1">
    <citation type="journal article" date="2011" name="Proc. Natl. Acad. Sci. U.S.A.">
        <title>Niche of harmful alga Aureococcus anophagefferens revealed through ecogenomics.</title>
        <authorList>
            <person name="Gobler C.J."/>
            <person name="Berry D.L."/>
            <person name="Dyhrman S.T."/>
            <person name="Wilhelm S.W."/>
            <person name="Salamov A."/>
            <person name="Lobanov A.V."/>
            <person name="Zhang Y."/>
            <person name="Collier J.L."/>
            <person name="Wurch L.L."/>
            <person name="Kustka A.B."/>
            <person name="Dill B.D."/>
            <person name="Shah M."/>
            <person name="VerBerkmoes N.C."/>
            <person name="Kuo A."/>
            <person name="Terry A."/>
            <person name="Pangilinan J."/>
            <person name="Lindquist E.A."/>
            <person name="Lucas S."/>
            <person name="Paulsen I.T."/>
            <person name="Hattenrath-Lehmann T.K."/>
            <person name="Talmage S.C."/>
            <person name="Walker E.A."/>
            <person name="Koch F."/>
            <person name="Burson A.M."/>
            <person name="Marcoval M.A."/>
            <person name="Tang Y.Z."/>
            <person name="Lecleir G.R."/>
            <person name="Coyne K.J."/>
            <person name="Berg G.M."/>
            <person name="Bertrand E.M."/>
            <person name="Saito M.A."/>
            <person name="Gladyshev V.N."/>
            <person name="Grigoriev I.V."/>
        </authorList>
    </citation>
    <scope>NUCLEOTIDE SEQUENCE [LARGE SCALE GENOMIC DNA]</scope>
    <source>
        <strain evidence="7">CCMP 1984</strain>
    </source>
</reference>
<evidence type="ECO:0000256" key="2">
    <source>
        <dbReference type="ARBA" id="ARBA00005199"/>
    </source>
</evidence>
<name>F0XY96_AURAN</name>
<dbReference type="AlphaFoldDB" id="F0XY96"/>
<comment type="similarity">
    <text evidence="3 5">Belongs to the trehalose phosphatase family.</text>
</comment>
<evidence type="ECO:0000313" key="7">
    <source>
        <dbReference type="Proteomes" id="UP000002729"/>
    </source>
</evidence>
<dbReference type="GeneID" id="20219194"/>
<comment type="catalytic activity">
    <reaction evidence="1 5">
        <text>alpha,alpha-trehalose 6-phosphate + H2O = alpha,alpha-trehalose + phosphate</text>
        <dbReference type="Rhea" id="RHEA:23420"/>
        <dbReference type="ChEBI" id="CHEBI:15377"/>
        <dbReference type="ChEBI" id="CHEBI:16551"/>
        <dbReference type="ChEBI" id="CHEBI:43474"/>
        <dbReference type="ChEBI" id="CHEBI:58429"/>
        <dbReference type="EC" id="3.1.3.12"/>
    </reaction>
</comment>
<proteinExistence type="inferred from homology"/>
<dbReference type="OMA" id="WNKGLAA"/>
<sequence length="258" mass="28038">RLVVFLDYDGTLTPIASARMSAAMRDALRRLASRATVAVVSGRAREKIREFVDLGDLYYAGSHGFDIDGPGGLRHAVAQHTLPLLAEARQALEGKLGAVEGCALEDNRFSVSVHWRKCAPRRDAIERVVDDVLASPPFAGALRKSEGKCVFELRPDVAWDKGSAVLYLLDMLRARDQAGGADAPESWYRGVLPVYVGDDTTDEDAFRALSRYDAVSVLVAPKAEAERPRLTHATHTLRDVDDVLAFLDALASIPPVAS</sequence>
<comment type="pathway">
    <text evidence="2 5">Glycan biosynthesis; trehalose biosynthesis.</text>
</comment>
<accession>F0XY96</accession>
<dbReference type="GO" id="GO:0004805">
    <property type="term" value="F:trehalose-phosphatase activity"/>
    <property type="evidence" value="ECO:0007669"/>
    <property type="project" value="UniProtKB-EC"/>
</dbReference>
<evidence type="ECO:0000256" key="3">
    <source>
        <dbReference type="ARBA" id="ARBA00008770"/>
    </source>
</evidence>
<dbReference type="Gene3D" id="3.40.50.1000">
    <property type="entry name" value="HAD superfamily/HAD-like"/>
    <property type="match status" value="1"/>
</dbReference>
<dbReference type="InterPro" id="IPR044651">
    <property type="entry name" value="OTSB-like"/>
</dbReference>
<dbReference type="GO" id="GO:0005992">
    <property type="term" value="P:trehalose biosynthetic process"/>
    <property type="evidence" value="ECO:0007669"/>
    <property type="project" value="UniProtKB-UniPathway"/>
</dbReference>
<comment type="function">
    <text evidence="5">Removes the phosphate from trehalose 6-phosphate to produce free trehalose.</text>
</comment>
<dbReference type="InterPro" id="IPR036412">
    <property type="entry name" value="HAD-like_sf"/>
</dbReference>
<dbReference type="RefSeq" id="XP_009033172.1">
    <property type="nucleotide sequence ID" value="XM_009034924.1"/>
</dbReference>
<dbReference type="PANTHER" id="PTHR43768">
    <property type="entry name" value="TREHALOSE 6-PHOSPHATE PHOSPHATASE"/>
    <property type="match status" value="1"/>
</dbReference>
<keyword evidence="7" id="KW-1185">Reference proteome</keyword>
<dbReference type="InterPro" id="IPR006379">
    <property type="entry name" value="HAD-SF_hydro_IIB"/>
</dbReference>
<dbReference type="Pfam" id="PF02358">
    <property type="entry name" value="Trehalose_PPase"/>
    <property type="match status" value="1"/>
</dbReference>
<evidence type="ECO:0000256" key="5">
    <source>
        <dbReference type="RuleBase" id="RU361117"/>
    </source>
</evidence>
<dbReference type="PANTHER" id="PTHR43768:SF3">
    <property type="entry name" value="TREHALOSE 6-PHOSPHATE PHOSPHATASE"/>
    <property type="match status" value="1"/>
</dbReference>
<dbReference type="Gene3D" id="3.30.70.1020">
    <property type="entry name" value="Trehalose-6-phosphate phosphatase related protein, domain 2"/>
    <property type="match status" value="1"/>
</dbReference>
<keyword evidence="4 5" id="KW-0378">Hydrolase</keyword>
<dbReference type="NCBIfam" id="TIGR00685">
    <property type="entry name" value="T6PP"/>
    <property type="match status" value="1"/>
</dbReference>
<evidence type="ECO:0000313" key="6">
    <source>
        <dbReference type="EMBL" id="EGB12078.1"/>
    </source>
</evidence>
<dbReference type="KEGG" id="aaf:AURANDRAFT_19820"/>
<dbReference type="InterPro" id="IPR023214">
    <property type="entry name" value="HAD_sf"/>
</dbReference>
<protein>
    <recommendedName>
        <fullName evidence="5">Trehalose 6-phosphate phosphatase</fullName>
        <ecNumber evidence="5">3.1.3.12</ecNumber>
    </recommendedName>
</protein>
<dbReference type="NCBIfam" id="TIGR01484">
    <property type="entry name" value="HAD-SF-IIB"/>
    <property type="match status" value="1"/>
</dbReference>
<dbReference type="EMBL" id="GL833121">
    <property type="protein sequence ID" value="EGB12078.1"/>
    <property type="molecule type" value="Genomic_DNA"/>
</dbReference>
<dbReference type="InParanoid" id="F0XY96"/>
<dbReference type="UniPathway" id="UPA00299"/>
<evidence type="ECO:0000256" key="1">
    <source>
        <dbReference type="ARBA" id="ARBA00000500"/>
    </source>
</evidence>
<organism evidence="7">
    <name type="scientific">Aureococcus anophagefferens</name>
    <name type="common">Harmful bloom alga</name>
    <dbReference type="NCBI Taxonomy" id="44056"/>
    <lineage>
        <taxon>Eukaryota</taxon>
        <taxon>Sar</taxon>
        <taxon>Stramenopiles</taxon>
        <taxon>Ochrophyta</taxon>
        <taxon>Pelagophyceae</taxon>
        <taxon>Pelagomonadales</taxon>
        <taxon>Pelagomonadaceae</taxon>
        <taxon>Aureococcus</taxon>
    </lineage>
</organism>
<dbReference type="SUPFAM" id="SSF56784">
    <property type="entry name" value="HAD-like"/>
    <property type="match status" value="1"/>
</dbReference>
<dbReference type="OrthoDB" id="411251at2759"/>